<dbReference type="Proteomes" id="UP000220621">
    <property type="component" value="Unassembled WGS sequence"/>
</dbReference>
<evidence type="ECO:0000313" key="2">
    <source>
        <dbReference type="Proteomes" id="UP000220621"/>
    </source>
</evidence>
<protein>
    <submittedName>
        <fullName evidence="1">Uncharacterized protein</fullName>
    </submittedName>
</protein>
<reference evidence="1 2" key="1">
    <citation type="submission" date="2017-09" db="EMBL/GenBank/DDBJ databases">
        <title>Large-scale bioinformatics analysis of Bacillus genomes uncovers conserved roles of natural products in bacterial physiology.</title>
        <authorList>
            <consortium name="Agbiome Team Llc"/>
            <person name="Bleich R.M."/>
            <person name="Grubbs K.J."/>
            <person name="Santa Maria K.C."/>
            <person name="Allen S.E."/>
            <person name="Farag S."/>
            <person name="Shank E.A."/>
            <person name="Bowers A."/>
        </authorList>
    </citation>
    <scope>NUCLEOTIDE SEQUENCE [LARGE SCALE GENOMIC DNA]</scope>
    <source>
        <strain evidence="1 2">AFS010764</strain>
    </source>
</reference>
<sequence length="63" mass="7181">MAVVKTVERKGVEIMKDSPINPSGTKKYLGRNDGVKGLKIIQQQIREQIKRQHVLKQMGGREH</sequence>
<dbReference type="AlphaFoldDB" id="A0A2A8BKE4"/>
<accession>A0A2A8BKE4</accession>
<proteinExistence type="predicted"/>
<gene>
    <name evidence="1" type="ORF">CN611_19440</name>
</gene>
<organism evidence="1 2">
    <name type="scientific">Bacillus wiedmannii</name>
    <dbReference type="NCBI Taxonomy" id="1890302"/>
    <lineage>
        <taxon>Bacteria</taxon>
        <taxon>Bacillati</taxon>
        <taxon>Bacillota</taxon>
        <taxon>Bacilli</taxon>
        <taxon>Bacillales</taxon>
        <taxon>Bacillaceae</taxon>
        <taxon>Bacillus</taxon>
        <taxon>Bacillus cereus group</taxon>
    </lineage>
</organism>
<dbReference type="EMBL" id="NUDL01000068">
    <property type="protein sequence ID" value="PEM52281.1"/>
    <property type="molecule type" value="Genomic_DNA"/>
</dbReference>
<dbReference type="RefSeq" id="WP_098102927.1">
    <property type="nucleotide sequence ID" value="NZ_NUDL01000068.1"/>
</dbReference>
<comment type="caution">
    <text evidence="1">The sequence shown here is derived from an EMBL/GenBank/DDBJ whole genome shotgun (WGS) entry which is preliminary data.</text>
</comment>
<name>A0A2A8BKE4_9BACI</name>
<evidence type="ECO:0000313" key="1">
    <source>
        <dbReference type="EMBL" id="PEM52281.1"/>
    </source>
</evidence>